<dbReference type="PROSITE" id="PS51898">
    <property type="entry name" value="TYR_RECOMBINASE"/>
    <property type="match status" value="1"/>
</dbReference>
<dbReference type="InterPro" id="IPR002104">
    <property type="entry name" value="Integrase_catalytic"/>
</dbReference>
<keyword evidence="7" id="KW-1185">Reference proteome</keyword>
<proteinExistence type="inferred from homology"/>
<dbReference type="RefSeq" id="WP_188849781.1">
    <property type="nucleotide sequence ID" value="NZ_BMJJ01000002.1"/>
</dbReference>
<comment type="caution">
    <text evidence="6">The sequence shown here is derived from an EMBL/GenBank/DDBJ whole genome shotgun (WGS) entry which is preliminary data.</text>
</comment>
<evidence type="ECO:0000313" key="6">
    <source>
        <dbReference type="EMBL" id="GGD11747.1"/>
    </source>
</evidence>
<dbReference type="Proteomes" id="UP000613160">
    <property type="component" value="Unassembled WGS sequence"/>
</dbReference>
<dbReference type="InterPro" id="IPR011010">
    <property type="entry name" value="DNA_brk_join_enz"/>
</dbReference>
<evidence type="ECO:0000256" key="1">
    <source>
        <dbReference type="ARBA" id="ARBA00008857"/>
    </source>
</evidence>
<dbReference type="GO" id="GO:0003677">
    <property type="term" value="F:DNA binding"/>
    <property type="evidence" value="ECO:0007669"/>
    <property type="project" value="UniProtKB-KW"/>
</dbReference>
<comment type="similarity">
    <text evidence="1">Belongs to the 'phage' integrase family.</text>
</comment>
<dbReference type="GO" id="GO:0006310">
    <property type="term" value="P:DNA recombination"/>
    <property type="evidence" value="ECO:0007669"/>
    <property type="project" value="UniProtKB-KW"/>
</dbReference>
<dbReference type="GO" id="GO:0015074">
    <property type="term" value="P:DNA integration"/>
    <property type="evidence" value="ECO:0007669"/>
    <property type="project" value="UniProtKB-KW"/>
</dbReference>
<evidence type="ECO:0000256" key="2">
    <source>
        <dbReference type="ARBA" id="ARBA00022908"/>
    </source>
</evidence>
<reference evidence="6" key="1">
    <citation type="journal article" date="2014" name="Int. J. Syst. Evol. Microbiol.">
        <title>Complete genome sequence of Corynebacterium casei LMG S-19264T (=DSM 44701T), isolated from a smear-ripened cheese.</title>
        <authorList>
            <consortium name="US DOE Joint Genome Institute (JGI-PGF)"/>
            <person name="Walter F."/>
            <person name="Albersmeier A."/>
            <person name="Kalinowski J."/>
            <person name="Ruckert C."/>
        </authorList>
    </citation>
    <scope>NUCLEOTIDE SEQUENCE</scope>
    <source>
        <strain evidence="6">CGMCC 1.15493</strain>
    </source>
</reference>
<evidence type="ECO:0000259" key="5">
    <source>
        <dbReference type="PROSITE" id="PS51898"/>
    </source>
</evidence>
<dbReference type="Pfam" id="PF00589">
    <property type="entry name" value="Phage_integrase"/>
    <property type="match status" value="1"/>
</dbReference>
<dbReference type="InterPro" id="IPR013762">
    <property type="entry name" value="Integrase-like_cat_sf"/>
</dbReference>
<dbReference type="EMBL" id="BMJJ01000002">
    <property type="protein sequence ID" value="GGD11747.1"/>
    <property type="molecule type" value="Genomic_DNA"/>
</dbReference>
<dbReference type="CDD" id="cd00796">
    <property type="entry name" value="INT_Rci_Hp1_C"/>
    <property type="match status" value="1"/>
</dbReference>
<dbReference type="SUPFAM" id="SSF56349">
    <property type="entry name" value="DNA breaking-rejoining enzymes"/>
    <property type="match status" value="1"/>
</dbReference>
<organism evidence="6 7">
    <name type="scientific">Aureimonas glaciei</name>
    <dbReference type="NCBI Taxonomy" id="1776957"/>
    <lineage>
        <taxon>Bacteria</taxon>
        <taxon>Pseudomonadati</taxon>
        <taxon>Pseudomonadota</taxon>
        <taxon>Alphaproteobacteria</taxon>
        <taxon>Hyphomicrobiales</taxon>
        <taxon>Aurantimonadaceae</taxon>
        <taxon>Aureimonas</taxon>
    </lineage>
</organism>
<evidence type="ECO:0000313" key="7">
    <source>
        <dbReference type="Proteomes" id="UP000613160"/>
    </source>
</evidence>
<dbReference type="Gene3D" id="1.10.150.130">
    <property type="match status" value="1"/>
</dbReference>
<dbReference type="AlphaFoldDB" id="A0A916XU76"/>
<keyword evidence="4" id="KW-0233">DNA recombination</keyword>
<gene>
    <name evidence="6" type="ORF">GCM10011335_13420</name>
</gene>
<dbReference type="Gene3D" id="1.10.443.10">
    <property type="entry name" value="Intergrase catalytic core"/>
    <property type="match status" value="1"/>
</dbReference>
<protein>
    <submittedName>
        <fullName evidence="6">Integrase</fullName>
    </submittedName>
</protein>
<dbReference type="InterPro" id="IPR050090">
    <property type="entry name" value="Tyrosine_recombinase_XerCD"/>
</dbReference>
<keyword evidence="3" id="KW-0238">DNA-binding</keyword>
<evidence type="ECO:0000256" key="4">
    <source>
        <dbReference type="ARBA" id="ARBA00023172"/>
    </source>
</evidence>
<dbReference type="PANTHER" id="PTHR30349:SF64">
    <property type="entry name" value="PROPHAGE INTEGRASE INTD-RELATED"/>
    <property type="match status" value="1"/>
</dbReference>
<reference evidence="6" key="2">
    <citation type="submission" date="2020-09" db="EMBL/GenBank/DDBJ databases">
        <authorList>
            <person name="Sun Q."/>
            <person name="Zhou Y."/>
        </authorList>
    </citation>
    <scope>NUCLEOTIDE SEQUENCE</scope>
    <source>
        <strain evidence="6">CGMCC 1.15493</strain>
    </source>
</reference>
<feature type="domain" description="Tyr recombinase" evidence="5">
    <location>
        <begin position="155"/>
        <end position="327"/>
    </location>
</feature>
<keyword evidence="2" id="KW-0229">DNA integration</keyword>
<name>A0A916XU76_9HYPH</name>
<evidence type="ECO:0000256" key="3">
    <source>
        <dbReference type="ARBA" id="ARBA00023125"/>
    </source>
</evidence>
<dbReference type="PANTHER" id="PTHR30349">
    <property type="entry name" value="PHAGE INTEGRASE-RELATED"/>
    <property type="match status" value="1"/>
</dbReference>
<dbReference type="InterPro" id="IPR010998">
    <property type="entry name" value="Integrase_recombinase_N"/>
</dbReference>
<accession>A0A916XU76</accession>
<sequence length="331" mass="36884">MPEWRITRFRGKFALTFDEPQPDGTSKRRRFNLETDDRAEAERRAPSAYAAITRPGGTTVAELWQGYTRDREGRAVLETMQHTWKALEARFGRTEGELVSIADCRAHIAARRKAGRSDGTIHTELGHLRMVLKWAEAHKLIGRAPTIERPPKPEPKSAYLTRAEVEAMSAAANTPHIELAIRLLIGTGARVTAALELTWDRIDFDRGMVHLRNPFDKTRRKGRSSVPMNGKLRAALSAAKPGAQTPFVVEWSGRPVKSIKRGLRAAATAIGRPDVSAHMLRHSSAVWLAEDGHSMDEIAQFLGHGDGRMTAKVYARYSPDHLRSLASSLEF</sequence>